<gene>
    <name evidence="3" type="ORF">SacxiDRAFT_3720</name>
</gene>
<accession>I0V710</accession>
<dbReference type="Proteomes" id="UP000004691">
    <property type="component" value="Unassembled WGS sequence"/>
</dbReference>
<feature type="transmembrane region" description="Helical" evidence="2">
    <location>
        <begin position="80"/>
        <end position="99"/>
    </location>
</feature>
<dbReference type="HOGENOM" id="CLU_122754_0_0_11"/>
<protein>
    <submittedName>
        <fullName evidence="3">Glucitol operon activator</fullName>
    </submittedName>
</protein>
<evidence type="ECO:0000256" key="2">
    <source>
        <dbReference type="SAM" id="Phobius"/>
    </source>
</evidence>
<feature type="transmembrane region" description="Helical" evidence="2">
    <location>
        <begin position="47"/>
        <end position="68"/>
    </location>
</feature>
<dbReference type="AlphaFoldDB" id="I0V710"/>
<sequence>MALKGAEPPRTDITGETGRAVAVPGGGASVGGVSDRRSTASRASRKLLIACVSVLSLAVCSGLAWWQWDRFTSAGGSYQNLGYVLQWPLFGLFPAFMFWRMAKLRRQARANAGDGTGTVDAVMAGEAAAITNEGSAGPRQRTRTARTPVVRRAADSEDTRGGDVEDPEDVALAEYNAYLAQLNAREQERN</sequence>
<keyword evidence="4" id="KW-1185">Reference proteome</keyword>
<reference evidence="3 4" key="1">
    <citation type="submission" date="2012-01" db="EMBL/GenBank/DDBJ databases">
        <title>Improved High-Quality Draft sequence of Saccharomonospora xinjiangensis XJ-54.</title>
        <authorList>
            <consortium name="US DOE Joint Genome Institute"/>
            <person name="Lucas S."/>
            <person name="Han J."/>
            <person name="Lapidus A."/>
            <person name="Cheng J.-F."/>
            <person name="Goodwin L."/>
            <person name="Pitluck S."/>
            <person name="Peters L."/>
            <person name="Mikhailova N."/>
            <person name="Teshima H."/>
            <person name="Detter J.C."/>
            <person name="Han C."/>
            <person name="Tapia R."/>
            <person name="Land M."/>
            <person name="Hauser L."/>
            <person name="Kyrpides N."/>
            <person name="Ivanova N."/>
            <person name="Pagani I."/>
            <person name="Brambilla E.-M."/>
            <person name="Klenk H.-P."/>
            <person name="Woyke T."/>
        </authorList>
    </citation>
    <scope>NUCLEOTIDE SEQUENCE [LARGE SCALE GENOMIC DNA]</scope>
    <source>
        <strain evidence="3 4">XJ-54</strain>
    </source>
</reference>
<name>I0V710_9PSEU</name>
<keyword evidence="2" id="KW-0472">Membrane</keyword>
<evidence type="ECO:0000256" key="1">
    <source>
        <dbReference type="SAM" id="MobiDB-lite"/>
    </source>
</evidence>
<proteinExistence type="predicted"/>
<dbReference type="eggNOG" id="COG1566">
    <property type="taxonomic scope" value="Bacteria"/>
</dbReference>
<dbReference type="EMBL" id="JH636049">
    <property type="protein sequence ID" value="EID55913.1"/>
    <property type="molecule type" value="Genomic_DNA"/>
</dbReference>
<keyword evidence="2" id="KW-1133">Transmembrane helix</keyword>
<organism evidence="3 4">
    <name type="scientific">Saccharomonospora xinjiangensis XJ-54</name>
    <dbReference type="NCBI Taxonomy" id="882086"/>
    <lineage>
        <taxon>Bacteria</taxon>
        <taxon>Bacillati</taxon>
        <taxon>Actinomycetota</taxon>
        <taxon>Actinomycetes</taxon>
        <taxon>Pseudonocardiales</taxon>
        <taxon>Pseudonocardiaceae</taxon>
        <taxon>Saccharomonospora</taxon>
    </lineage>
</organism>
<evidence type="ECO:0000313" key="3">
    <source>
        <dbReference type="EMBL" id="EID55913.1"/>
    </source>
</evidence>
<dbReference type="STRING" id="882086.SacxiDRAFT_3720"/>
<feature type="region of interest" description="Disordered" evidence="1">
    <location>
        <begin position="130"/>
        <end position="167"/>
    </location>
</feature>
<keyword evidence="2" id="KW-0812">Transmembrane</keyword>
<evidence type="ECO:0000313" key="4">
    <source>
        <dbReference type="Proteomes" id="UP000004691"/>
    </source>
</evidence>
<feature type="compositionally biased region" description="Basic and acidic residues" evidence="1">
    <location>
        <begin position="152"/>
        <end position="163"/>
    </location>
</feature>